<feature type="compositionally biased region" description="Polar residues" evidence="1">
    <location>
        <begin position="89"/>
        <end position="103"/>
    </location>
</feature>
<comment type="caution">
    <text evidence="2">The sequence shown here is derived from an EMBL/GenBank/DDBJ whole genome shotgun (WGS) entry which is preliminary data.</text>
</comment>
<name>A0A4Z2G398_9TELE</name>
<keyword evidence="3" id="KW-1185">Reference proteome</keyword>
<proteinExistence type="predicted"/>
<evidence type="ECO:0000313" key="3">
    <source>
        <dbReference type="Proteomes" id="UP000314294"/>
    </source>
</evidence>
<feature type="compositionally biased region" description="Low complexity" evidence="1">
    <location>
        <begin position="177"/>
        <end position="212"/>
    </location>
</feature>
<dbReference type="Proteomes" id="UP000314294">
    <property type="component" value="Unassembled WGS sequence"/>
</dbReference>
<feature type="compositionally biased region" description="Basic and acidic residues" evidence="1">
    <location>
        <begin position="140"/>
        <end position="150"/>
    </location>
</feature>
<accession>A0A4Z2G398</accession>
<feature type="region of interest" description="Disordered" evidence="1">
    <location>
        <begin position="53"/>
        <end position="73"/>
    </location>
</feature>
<evidence type="ECO:0000313" key="2">
    <source>
        <dbReference type="EMBL" id="TNN47323.1"/>
    </source>
</evidence>
<dbReference type="OrthoDB" id="10529050at2759"/>
<feature type="compositionally biased region" description="Pro residues" evidence="1">
    <location>
        <begin position="161"/>
        <end position="176"/>
    </location>
</feature>
<gene>
    <name evidence="2" type="primary">MYRFL_1</name>
    <name evidence="2" type="ORF">EYF80_042503</name>
</gene>
<dbReference type="AlphaFoldDB" id="A0A4Z2G398"/>
<dbReference type="EMBL" id="SRLO01000748">
    <property type="protein sequence ID" value="TNN47323.1"/>
    <property type="molecule type" value="Genomic_DNA"/>
</dbReference>
<reference evidence="2 3" key="1">
    <citation type="submission" date="2019-03" db="EMBL/GenBank/DDBJ databases">
        <title>First draft genome of Liparis tanakae, snailfish: a comprehensive survey of snailfish specific genes.</title>
        <authorList>
            <person name="Kim W."/>
            <person name="Song I."/>
            <person name="Jeong J.-H."/>
            <person name="Kim D."/>
            <person name="Kim S."/>
            <person name="Ryu S."/>
            <person name="Song J.Y."/>
            <person name="Lee S.K."/>
        </authorList>
    </citation>
    <scope>NUCLEOTIDE SEQUENCE [LARGE SCALE GENOMIC DNA]</scope>
    <source>
        <tissue evidence="2">Muscle</tissue>
    </source>
</reference>
<feature type="region of interest" description="Disordered" evidence="1">
    <location>
        <begin position="89"/>
        <end position="108"/>
    </location>
</feature>
<evidence type="ECO:0000256" key="1">
    <source>
        <dbReference type="SAM" id="MobiDB-lite"/>
    </source>
</evidence>
<protein>
    <submittedName>
        <fullName evidence="2">Myelin regulatory factor-like protein</fullName>
    </submittedName>
</protein>
<sequence length="212" mass="22748">MEPAAGRLPLQVLGENEALQQFFSGQDVRGVLDSSVAVDTSILEQFLSNDMDPNSFMLPESPPDSSSEACSPAQIPDFHCEASYWSNHQNIQPTQRPGPSTSCRFKARGPAHPELMTHDQLRTLGLTNTLVKSGTSPDLPHTHRSPEHTHYLSPEGCPQVYAPPPPSAPPPPPPLAPSNSYAAPCAGPSLVPSLSTPPSSYLLDSTPSLHTW</sequence>
<organism evidence="2 3">
    <name type="scientific">Liparis tanakae</name>
    <name type="common">Tanaka's snailfish</name>
    <dbReference type="NCBI Taxonomy" id="230148"/>
    <lineage>
        <taxon>Eukaryota</taxon>
        <taxon>Metazoa</taxon>
        <taxon>Chordata</taxon>
        <taxon>Craniata</taxon>
        <taxon>Vertebrata</taxon>
        <taxon>Euteleostomi</taxon>
        <taxon>Actinopterygii</taxon>
        <taxon>Neopterygii</taxon>
        <taxon>Teleostei</taxon>
        <taxon>Neoteleostei</taxon>
        <taxon>Acanthomorphata</taxon>
        <taxon>Eupercaria</taxon>
        <taxon>Perciformes</taxon>
        <taxon>Cottioidei</taxon>
        <taxon>Cottales</taxon>
        <taxon>Liparidae</taxon>
        <taxon>Liparis</taxon>
    </lineage>
</organism>
<feature type="region of interest" description="Disordered" evidence="1">
    <location>
        <begin position="130"/>
        <end position="212"/>
    </location>
</feature>